<reference evidence="7 8" key="1">
    <citation type="submission" date="2017-10" db="EMBL/GenBank/DDBJ databases">
        <title>Bacillus sp. nov., a halophilic bacterium isolated from a Yangshapao Lake.</title>
        <authorList>
            <person name="Wang H."/>
        </authorList>
    </citation>
    <scope>NUCLEOTIDE SEQUENCE [LARGE SCALE GENOMIC DNA]</scope>
    <source>
        <strain evidence="7 8">YSP-3</strain>
    </source>
</reference>
<feature type="domain" description="Nucleotidyl transferase" evidence="6">
    <location>
        <begin position="5"/>
        <end position="269"/>
    </location>
</feature>
<evidence type="ECO:0000259" key="6">
    <source>
        <dbReference type="Pfam" id="PF00483"/>
    </source>
</evidence>
<dbReference type="EC" id="2.7.7.9" evidence="2"/>
<dbReference type="GO" id="GO:0003983">
    <property type="term" value="F:UTP:glucose-1-phosphate uridylyltransferase activity"/>
    <property type="evidence" value="ECO:0007669"/>
    <property type="project" value="UniProtKB-EC"/>
</dbReference>
<dbReference type="PANTHER" id="PTHR43197:SF1">
    <property type="entry name" value="UTP--GLUCOSE-1-PHOSPHATE URIDYLYLTRANSFERASE"/>
    <property type="match status" value="1"/>
</dbReference>
<keyword evidence="8" id="KW-1185">Reference proteome</keyword>
<dbReference type="Gene3D" id="3.90.550.10">
    <property type="entry name" value="Spore Coat Polysaccharide Biosynthesis Protein SpsA, Chain A"/>
    <property type="match status" value="1"/>
</dbReference>
<gene>
    <name evidence="7" type="ORF">CR205_03885</name>
</gene>
<dbReference type="InterPro" id="IPR005835">
    <property type="entry name" value="NTP_transferase_dom"/>
</dbReference>
<proteinExistence type="inferred from homology"/>
<evidence type="ECO:0000313" key="8">
    <source>
        <dbReference type="Proteomes" id="UP000248066"/>
    </source>
</evidence>
<name>A0A2W0HKX0_9BACI</name>
<keyword evidence="3 7" id="KW-0808">Transferase</keyword>
<comment type="caution">
    <text evidence="7">The sequence shown here is derived from an EMBL/GenBank/DDBJ whole genome shotgun (WGS) entry which is preliminary data.</text>
</comment>
<dbReference type="InterPro" id="IPR005771">
    <property type="entry name" value="GalU_uridylyltTrfase_bac/arc"/>
</dbReference>
<keyword evidence="4 7" id="KW-0548">Nucleotidyltransferase</keyword>
<dbReference type="OrthoDB" id="9803871at2"/>
<organism evidence="7 8">
    <name type="scientific">Alteribacter lacisalsi</name>
    <dbReference type="NCBI Taxonomy" id="2045244"/>
    <lineage>
        <taxon>Bacteria</taxon>
        <taxon>Bacillati</taxon>
        <taxon>Bacillota</taxon>
        <taxon>Bacilli</taxon>
        <taxon>Bacillales</taxon>
        <taxon>Bacillaceae</taxon>
        <taxon>Alteribacter</taxon>
    </lineage>
</organism>
<dbReference type="EMBL" id="PDOF01000001">
    <property type="protein sequence ID" value="PYZ97742.1"/>
    <property type="molecule type" value="Genomic_DNA"/>
</dbReference>
<dbReference type="RefSeq" id="WP_110517132.1">
    <property type="nucleotide sequence ID" value="NZ_PDOF01000001.1"/>
</dbReference>
<protein>
    <recommendedName>
        <fullName evidence="2">UTP--glucose-1-phosphate uridylyltransferase</fullName>
        <ecNumber evidence="2">2.7.7.9</ecNumber>
    </recommendedName>
</protein>
<dbReference type="AlphaFoldDB" id="A0A2W0HKX0"/>
<dbReference type="InterPro" id="IPR029044">
    <property type="entry name" value="Nucleotide-diphossugar_trans"/>
</dbReference>
<evidence type="ECO:0000256" key="1">
    <source>
        <dbReference type="ARBA" id="ARBA00006890"/>
    </source>
</evidence>
<comment type="catalytic activity">
    <reaction evidence="5">
        <text>alpha-D-glucose 1-phosphate + UTP + H(+) = UDP-alpha-D-glucose + diphosphate</text>
        <dbReference type="Rhea" id="RHEA:19889"/>
        <dbReference type="ChEBI" id="CHEBI:15378"/>
        <dbReference type="ChEBI" id="CHEBI:33019"/>
        <dbReference type="ChEBI" id="CHEBI:46398"/>
        <dbReference type="ChEBI" id="CHEBI:58601"/>
        <dbReference type="ChEBI" id="CHEBI:58885"/>
        <dbReference type="EC" id="2.7.7.9"/>
    </reaction>
</comment>
<evidence type="ECO:0000256" key="5">
    <source>
        <dbReference type="ARBA" id="ARBA00048128"/>
    </source>
</evidence>
<evidence type="ECO:0000256" key="2">
    <source>
        <dbReference type="ARBA" id="ARBA00012415"/>
    </source>
</evidence>
<dbReference type="PANTHER" id="PTHR43197">
    <property type="entry name" value="UTP--GLUCOSE-1-PHOSPHATE URIDYLYLTRANSFERASE"/>
    <property type="match status" value="1"/>
</dbReference>
<dbReference type="SUPFAM" id="SSF53448">
    <property type="entry name" value="Nucleotide-diphospho-sugar transferases"/>
    <property type="match status" value="1"/>
</dbReference>
<evidence type="ECO:0000256" key="4">
    <source>
        <dbReference type="ARBA" id="ARBA00022695"/>
    </source>
</evidence>
<evidence type="ECO:0000256" key="3">
    <source>
        <dbReference type="ARBA" id="ARBA00022679"/>
    </source>
</evidence>
<dbReference type="Proteomes" id="UP000248066">
    <property type="component" value="Unassembled WGS sequence"/>
</dbReference>
<comment type="similarity">
    <text evidence="1">Belongs to the UDPGP type 2 family.</text>
</comment>
<accession>A0A2W0HKX0</accession>
<dbReference type="CDD" id="cd02541">
    <property type="entry name" value="UGPase_prokaryotic"/>
    <property type="match status" value="1"/>
</dbReference>
<sequence>MQVRKAIIPAAGYGTRSLPITKVLPKEMFPIAGKPAIHHIVEEAVNAGIEEILIVVSRNKNMIMDYFDRSLELEAFLAINHKEHLLERTILPDVHIQYVRQPFARGLGDAVLLGEPFASGEPFAVLLPDDLFSTNNGEQALKQVVQAYSGKQAGIIGVQEVEECVLNQYGVIDPGNGSAEDNVLEIKDIVEKPEKNPPSRLAVCGRYVFEPQLFSFLKKVTPGAGGEIQLTDAIRMMLSSSTFGAVRISGERFDIGKELDYYRAIAHHLKNGL</sequence>
<evidence type="ECO:0000313" key="7">
    <source>
        <dbReference type="EMBL" id="PYZ97742.1"/>
    </source>
</evidence>
<dbReference type="Pfam" id="PF00483">
    <property type="entry name" value="NTP_transferase"/>
    <property type="match status" value="1"/>
</dbReference>
<dbReference type="GO" id="GO:0006011">
    <property type="term" value="P:UDP-alpha-D-glucose metabolic process"/>
    <property type="evidence" value="ECO:0007669"/>
    <property type="project" value="InterPro"/>
</dbReference>